<evidence type="ECO:0000256" key="1">
    <source>
        <dbReference type="SAM" id="MobiDB-lite"/>
    </source>
</evidence>
<dbReference type="EMBL" id="BMSJ01000005">
    <property type="protein sequence ID" value="GGR25333.1"/>
    <property type="molecule type" value="Genomic_DNA"/>
</dbReference>
<accession>A0AAV4KK76</accession>
<dbReference type="AlphaFoldDB" id="A0AAV4KK76"/>
<reference evidence="2 3" key="1">
    <citation type="journal article" date="2014" name="Int. J. Syst. Evol. Microbiol.">
        <title>Complete genome sequence of Corynebacterium casei LMG S-19264T (=DSM 44701T), isolated from a smear-ripened cheese.</title>
        <authorList>
            <consortium name="US DOE Joint Genome Institute (JGI-PGF)"/>
            <person name="Walter F."/>
            <person name="Albersmeier A."/>
            <person name="Kalinowski J."/>
            <person name="Ruckert C."/>
        </authorList>
    </citation>
    <scope>NUCLEOTIDE SEQUENCE [LARGE SCALE GENOMIC DNA]</scope>
    <source>
        <strain evidence="2 3">JCM 4205</strain>
    </source>
</reference>
<evidence type="ECO:0000313" key="3">
    <source>
        <dbReference type="Proteomes" id="UP000642014"/>
    </source>
</evidence>
<feature type="region of interest" description="Disordered" evidence="1">
    <location>
        <begin position="1"/>
        <end position="29"/>
    </location>
</feature>
<gene>
    <name evidence="2" type="ORF">GCM10010497_29230</name>
</gene>
<evidence type="ECO:0000313" key="2">
    <source>
        <dbReference type="EMBL" id="GGR25333.1"/>
    </source>
</evidence>
<dbReference type="Proteomes" id="UP000642014">
    <property type="component" value="Unassembled WGS sequence"/>
</dbReference>
<protein>
    <submittedName>
        <fullName evidence="2">Uncharacterized protein</fullName>
    </submittedName>
</protein>
<proteinExistence type="predicted"/>
<sequence length="74" mass="7952">MSRISNQIVGRRGTRVRSRDSLPSATMGDDGVVRLSKLFTVVSPMGRESARWPPPTDHPKVGSGTHPVSPGKEA</sequence>
<organism evidence="2 3">
    <name type="scientific">Streptomyces cinereoruber</name>
    <dbReference type="NCBI Taxonomy" id="67260"/>
    <lineage>
        <taxon>Bacteria</taxon>
        <taxon>Bacillati</taxon>
        <taxon>Actinomycetota</taxon>
        <taxon>Actinomycetes</taxon>
        <taxon>Kitasatosporales</taxon>
        <taxon>Streptomycetaceae</taxon>
        <taxon>Streptomyces</taxon>
    </lineage>
</organism>
<feature type="region of interest" description="Disordered" evidence="1">
    <location>
        <begin position="45"/>
        <end position="74"/>
    </location>
</feature>
<comment type="caution">
    <text evidence="2">The sequence shown here is derived from an EMBL/GenBank/DDBJ whole genome shotgun (WGS) entry which is preliminary data.</text>
</comment>
<name>A0AAV4KK76_9ACTN</name>